<evidence type="ECO:0000313" key="3">
    <source>
        <dbReference type="Proteomes" id="UP000190064"/>
    </source>
</evidence>
<reference evidence="2" key="1">
    <citation type="submission" date="2017-02" db="EMBL/GenBank/DDBJ databases">
        <title>Draft Genome Sequence of the Salt Water Bacterium Oceanospirillum linum ATCC 11336.</title>
        <authorList>
            <person name="Trachtenberg A.M."/>
            <person name="Carney J.G."/>
            <person name="Linnane J.D."/>
            <person name="Rheaume B.A."/>
            <person name="Pitts N.L."/>
            <person name="Mykles D.L."/>
            <person name="Maclea K.S."/>
        </authorList>
    </citation>
    <scope>NUCLEOTIDE SEQUENCE [LARGE SCALE GENOMIC DNA]</scope>
    <source>
        <strain evidence="2">ATCC 11336</strain>
    </source>
</reference>
<dbReference type="SUPFAM" id="SSF141868">
    <property type="entry name" value="EAL domain-like"/>
    <property type="match status" value="1"/>
</dbReference>
<comment type="caution">
    <text evidence="2">The sequence shown here is derived from an EMBL/GenBank/DDBJ whole genome shotgun (WGS) entry which is preliminary data.</text>
</comment>
<dbReference type="SMART" id="SM00052">
    <property type="entry name" value="EAL"/>
    <property type="match status" value="1"/>
</dbReference>
<evidence type="ECO:0000313" key="2">
    <source>
        <dbReference type="EMBL" id="OOV88866.1"/>
    </source>
</evidence>
<sequence length="406" mass="46545">MHSHYQPIISLTHQRTVGYEALMRPFLGQTQESPLALFARCHTPTQICHLDRISRALHLMNFRQLGIKDGWLFLNIRGEEIRQSNMDAAGVRRTLAEFGFQPGQIVLEILEDAVHDEMLLAEFVQEFRNAGFLVAIDDFGTGQSNFDRIWKINPNIVKLDRSMVRNAHQQPRARRIFPRLVSLLRETESLVLIEGIENQDEALLAMDTDADMVQGFYFARPTADGQAHHDLPGTIDKLHKEYASHQRQRRVNFQCQLTTFENLMTTCADLLRQEQSFEQSSKLLLEQEGCRRIFLLDGDGCQITRTIAPTHTENNNPYHPLKNAQGANWARRKYFQRAIESPDRVCISRPYLALPDASIDVTFAIAFKHNNKRYVLCCDVDSRYIDDAGDLLQQGRMVSQSTGSDE</sequence>
<dbReference type="InterPro" id="IPR029151">
    <property type="entry name" value="Sensor-like_sf"/>
</dbReference>
<organism evidence="2 3">
    <name type="scientific">Oceanospirillum linum</name>
    <dbReference type="NCBI Taxonomy" id="966"/>
    <lineage>
        <taxon>Bacteria</taxon>
        <taxon>Pseudomonadati</taxon>
        <taxon>Pseudomonadota</taxon>
        <taxon>Gammaproteobacteria</taxon>
        <taxon>Oceanospirillales</taxon>
        <taxon>Oceanospirillaceae</taxon>
        <taxon>Oceanospirillum</taxon>
    </lineage>
</organism>
<dbReference type="Pfam" id="PF00563">
    <property type="entry name" value="EAL"/>
    <property type="match status" value="1"/>
</dbReference>
<keyword evidence="3" id="KW-1185">Reference proteome</keyword>
<dbReference type="AlphaFoldDB" id="A0A1T1HGD7"/>
<dbReference type="PANTHER" id="PTHR33121">
    <property type="entry name" value="CYCLIC DI-GMP PHOSPHODIESTERASE PDEF"/>
    <property type="match status" value="1"/>
</dbReference>
<dbReference type="InterPro" id="IPR001633">
    <property type="entry name" value="EAL_dom"/>
</dbReference>
<dbReference type="PROSITE" id="PS50883">
    <property type="entry name" value="EAL"/>
    <property type="match status" value="1"/>
</dbReference>
<dbReference type="SUPFAM" id="SSF103190">
    <property type="entry name" value="Sensory domain-like"/>
    <property type="match status" value="1"/>
</dbReference>
<dbReference type="Proteomes" id="UP000190064">
    <property type="component" value="Unassembled WGS sequence"/>
</dbReference>
<dbReference type="Gene3D" id="3.20.20.450">
    <property type="entry name" value="EAL domain"/>
    <property type="match status" value="1"/>
</dbReference>
<proteinExistence type="predicted"/>
<dbReference type="InterPro" id="IPR050706">
    <property type="entry name" value="Cyclic-di-GMP_PDE-like"/>
</dbReference>
<dbReference type="EMBL" id="MTSD02000001">
    <property type="protein sequence ID" value="OOV88866.1"/>
    <property type="molecule type" value="Genomic_DNA"/>
</dbReference>
<gene>
    <name evidence="2" type="ORF">BTA35_0200350</name>
</gene>
<protein>
    <recommendedName>
        <fullName evidence="1">EAL domain-containing protein</fullName>
    </recommendedName>
</protein>
<accession>A0A1T1HGD7</accession>
<dbReference type="Gene3D" id="3.30.450.20">
    <property type="entry name" value="PAS domain"/>
    <property type="match status" value="1"/>
</dbReference>
<dbReference type="PANTHER" id="PTHR33121:SF76">
    <property type="entry name" value="SIGNALING PROTEIN"/>
    <property type="match status" value="1"/>
</dbReference>
<dbReference type="GO" id="GO:0071111">
    <property type="term" value="F:cyclic-guanylate-specific phosphodiesterase activity"/>
    <property type="evidence" value="ECO:0007669"/>
    <property type="project" value="InterPro"/>
</dbReference>
<evidence type="ECO:0000259" key="1">
    <source>
        <dbReference type="PROSITE" id="PS50883"/>
    </source>
</evidence>
<feature type="domain" description="EAL" evidence="1">
    <location>
        <begin position="1"/>
        <end position="235"/>
    </location>
</feature>
<dbReference type="CDD" id="cd01948">
    <property type="entry name" value="EAL"/>
    <property type="match status" value="1"/>
</dbReference>
<name>A0A1T1HGD7_OCELI</name>
<dbReference type="InterPro" id="IPR035919">
    <property type="entry name" value="EAL_sf"/>
</dbReference>
<dbReference type="STRING" id="966.BTA35_0200350"/>